<dbReference type="EMBL" id="JAQIBC010000001">
    <property type="protein sequence ID" value="MDM5262895.1"/>
    <property type="molecule type" value="Genomic_DNA"/>
</dbReference>
<evidence type="ECO:0000313" key="2">
    <source>
        <dbReference type="EMBL" id="MDM5262895.1"/>
    </source>
</evidence>
<dbReference type="InterPro" id="IPR046524">
    <property type="entry name" value="DUF6701"/>
</dbReference>
<comment type="caution">
    <text evidence="2">The sequence shown here is derived from an EMBL/GenBank/DDBJ whole genome shotgun (WGS) entry which is preliminary data.</text>
</comment>
<reference evidence="2" key="1">
    <citation type="submission" date="2023-01" db="EMBL/GenBank/DDBJ databases">
        <title>Sulfurovum sp. XTW-4 genome assembly.</title>
        <authorList>
            <person name="Wang J."/>
        </authorList>
    </citation>
    <scope>NUCLEOTIDE SEQUENCE</scope>
    <source>
        <strain evidence="2">XTW-4</strain>
    </source>
</reference>
<accession>A0ABT7QPH4</accession>
<dbReference type="Pfam" id="PF20419">
    <property type="entry name" value="DUF6701"/>
    <property type="match status" value="1"/>
</dbReference>
<evidence type="ECO:0000259" key="1">
    <source>
        <dbReference type="Pfam" id="PF20419"/>
    </source>
</evidence>
<protein>
    <recommendedName>
        <fullName evidence="1">DUF6701 domain-containing protein</fullName>
    </recommendedName>
</protein>
<proteinExistence type="predicted"/>
<evidence type="ECO:0000313" key="3">
    <source>
        <dbReference type="Proteomes" id="UP001169066"/>
    </source>
</evidence>
<sequence>MFKNKIILFILCTYFAFGAGLEIYKSASPQYIEGNRTIHYTLTIRNTSNVNTYDPITIEDNLEDGFFSDATVNIIDDGNFSCDVNTSDTNSEITCTGSMTPGGIKFIDYDVLAPDQGMQLTNEASVIYNNSVADTASVTVTIFPSYFGDLDYNRDVCYVPTLPLEDQICYQAGAFLYGPDCNTSVTILRSTDQELNNVHIFKAYTSVITSDECYVVENGNTCGIEKDLDNLLNRDSSSYFKEAFNEAHDFSLGDLSADMNRTLVDVNTVPAGRGQNAGTTFEYIALIAQYNLPGEEDTIEEYVYPCDNVYYVPPPLTQQTGAGLNDVRLLNEDITVANPAQYIDYLTYPKVGTKIVNQPFLLGVTYLDADGNPADYNGEFGEGNNLRTIDAGIILDYIDHNGNTQVLWSGALPPDPDPHPDHILTLPNYSNDNNQNPYPVIKEAWRDLNIHMQFIDYGNFFRAVENLNCAQSSLESSLCIVPACLNSAQQITNVFPIENYPHISTCLYGDGGGAAPCDSNAYLGNCGGKTTTISPHKYDTDYGCAQCIADATAPDINIRFSVRPKDFSLNVPVWQNGLNKAGVDYPIDLNATTGDPSDTQSDYYSALPAWQLKGNDHPEAIAVIVPEIDPTLSCPDENSYSQTINFYTIDGNDIDTAPGGQSTSTINYPNVGKVKLVIMDQNWTFIDQNRSTCIINSNETNPYLDAYGRVGCMIKTEKSMIFIPDHFNIDANLTDHNEITNFTYLHDINAYENDDNYSMAASLTVDIKAMGGDNNVTTNYIETCYAKDTNLTLVLDSTDISYPGATPAVTHFLYYNPVEDDGTDNSGEGNYSFPTPITSPITLPSLPIENMAATFPADAPDGNGTSHIEYKLNFDRKEDLVVNPFKMDLSGLNIIDTDGVEAGAVTLTDTIVTYYYARSRASKFFYEDITGSNLDTPIIIDVYCDLSPTACSTTGIDTVLGRINEPNWYVSTGHTPADGNITLMVGDPLIEGTGTPTVNNTSNPDPTDITSWTSGIANTVNVATNGSAVPLTVPIEIVRETDTPTPSIYSNEWLIYNPDDPIPLSPFYKVRFIGDSAWTGVGDTGYVVDINASKKKSKRMDW</sequence>
<name>A0ABT7QPH4_9BACT</name>
<dbReference type="Proteomes" id="UP001169066">
    <property type="component" value="Unassembled WGS sequence"/>
</dbReference>
<feature type="domain" description="DUF6701" evidence="1">
    <location>
        <begin position="578"/>
        <end position="864"/>
    </location>
</feature>
<gene>
    <name evidence="2" type="ORF">PF327_01660</name>
</gene>
<organism evidence="2 3">
    <name type="scientific">Sulfurovum xiamenensis</name>
    <dbReference type="NCBI Taxonomy" id="3019066"/>
    <lineage>
        <taxon>Bacteria</taxon>
        <taxon>Pseudomonadati</taxon>
        <taxon>Campylobacterota</taxon>
        <taxon>Epsilonproteobacteria</taxon>
        <taxon>Campylobacterales</taxon>
        <taxon>Sulfurovaceae</taxon>
        <taxon>Sulfurovum</taxon>
    </lineage>
</organism>
<keyword evidence="3" id="KW-1185">Reference proteome</keyword>
<dbReference type="RefSeq" id="WP_289401054.1">
    <property type="nucleotide sequence ID" value="NZ_JAQIBC010000001.1"/>
</dbReference>